<keyword evidence="1" id="KW-0472">Membrane</keyword>
<organism evidence="2 3">
    <name type="scientific">Lactiplantibacillus daoliensis</name>
    <dbReference type="NCBI Taxonomy" id="2559916"/>
    <lineage>
        <taxon>Bacteria</taxon>
        <taxon>Bacillati</taxon>
        <taxon>Bacillota</taxon>
        <taxon>Bacilli</taxon>
        <taxon>Lactobacillales</taxon>
        <taxon>Lactobacillaceae</taxon>
        <taxon>Lactiplantibacillus</taxon>
    </lineage>
</organism>
<dbReference type="Proteomes" id="UP001596227">
    <property type="component" value="Unassembled WGS sequence"/>
</dbReference>
<protein>
    <submittedName>
        <fullName evidence="2">Uncharacterized protein</fullName>
    </submittedName>
</protein>
<dbReference type="RefSeq" id="WP_137607007.1">
    <property type="nucleotide sequence ID" value="NZ_BJDH01000003.1"/>
</dbReference>
<keyword evidence="3" id="KW-1185">Reference proteome</keyword>
<evidence type="ECO:0000313" key="2">
    <source>
        <dbReference type="EMBL" id="MFC6295286.1"/>
    </source>
</evidence>
<reference evidence="3" key="1">
    <citation type="journal article" date="2019" name="Int. J. Syst. Evol. Microbiol.">
        <title>The Global Catalogue of Microorganisms (GCM) 10K type strain sequencing project: providing services to taxonomists for standard genome sequencing and annotation.</title>
        <authorList>
            <consortium name="The Broad Institute Genomics Platform"/>
            <consortium name="The Broad Institute Genome Sequencing Center for Infectious Disease"/>
            <person name="Wu L."/>
            <person name="Ma J."/>
        </authorList>
    </citation>
    <scope>NUCLEOTIDE SEQUENCE [LARGE SCALE GENOMIC DNA]</scope>
    <source>
        <strain evidence="3">CCM 8934</strain>
    </source>
</reference>
<evidence type="ECO:0000313" key="3">
    <source>
        <dbReference type="Proteomes" id="UP001596227"/>
    </source>
</evidence>
<sequence>MIKVMLGLAIILMVVAGYFRRRLRRDQRNLIDYLLNYHKNMTPQQIKSSRHFIMQSDYWRRPELQRGHQLALIGKIIAVASAILVGLELLGLFSTALTAQLWFTESLGGVAVGLGLNMYGHWHFNRTLATLTAETSGQAVTLATTPHDLGQTAIKHHVAMRLAWLAVVVLGLFASATNLWPVGALRYQAAELIITEFVHQLKTTKLRPETSDQRVRNDHKAVQVLATSSTTRLTANQTVSLLSVYYEAASQQYLWQMKNGVKATYTYYVVKQKAAKAYVIRRQTDTDETRYVYYASVTPKGTVTLYQFDDPDAKRTAFNGRLPKPKLMADSTVELGQLVTAYQHQRVYRVMQKILHAGGDLPAK</sequence>
<comment type="caution">
    <text evidence="2">The sequence shown here is derived from an EMBL/GenBank/DDBJ whole genome shotgun (WGS) entry which is preliminary data.</text>
</comment>
<proteinExistence type="predicted"/>
<keyword evidence="1" id="KW-1133">Transmembrane helix</keyword>
<feature type="transmembrane region" description="Helical" evidence="1">
    <location>
        <begin position="6"/>
        <end position="23"/>
    </location>
</feature>
<feature type="transmembrane region" description="Helical" evidence="1">
    <location>
        <begin position="70"/>
        <end position="93"/>
    </location>
</feature>
<evidence type="ECO:0000256" key="1">
    <source>
        <dbReference type="SAM" id="Phobius"/>
    </source>
</evidence>
<gene>
    <name evidence="2" type="ORF">ACFQH1_08725</name>
</gene>
<keyword evidence="1" id="KW-0812">Transmembrane</keyword>
<name>A0ABW1UJW3_9LACO</name>
<dbReference type="EMBL" id="JBHSSB010000016">
    <property type="protein sequence ID" value="MFC6295286.1"/>
    <property type="molecule type" value="Genomic_DNA"/>
</dbReference>
<feature type="transmembrane region" description="Helical" evidence="1">
    <location>
        <begin position="99"/>
        <end position="119"/>
    </location>
</feature>
<accession>A0ABW1UJW3</accession>
<feature type="transmembrane region" description="Helical" evidence="1">
    <location>
        <begin position="162"/>
        <end position="180"/>
    </location>
</feature>